<dbReference type="STRING" id="414004.CENSYa_0525"/>
<proteinExistence type="predicted"/>
<dbReference type="EMBL" id="DP000238">
    <property type="protein sequence ID" value="ABK77158.1"/>
    <property type="molecule type" value="Genomic_DNA"/>
</dbReference>
<evidence type="ECO:0000313" key="2">
    <source>
        <dbReference type="EMBL" id="ABK77158.1"/>
    </source>
</evidence>
<accession>A0RUZ1</accession>
<evidence type="ECO:0000259" key="1">
    <source>
        <dbReference type="Pfam" id="PF07754"/>
    </source>
</evidence>
<dbReference type="InterPro" id="IPR011668">
    <property type="entry name" value="HVO_2753-like_ZBP"/>
</dbReference>
<dbReference type="AlphaFoldDB" id="A0RUZ1"/>
<dbReference type="PANTHER" id="PTHR40733">
    <property type="entry name" value="ZINC-RIBBON RNA-BINDING PROTEIN INVOLVED IN TRANSLATION-RELATED"/>
    <property type="match status" value="1"/>
</dbReference>
<organism evidence="2 3">
    <name type="scientific">Cenarchaeum symbiosum (strain A)</name>
    <dbReference type="NCBI Taxonomy" id="414004"/>
    <lineage>
        <taxon>Archaea</taxon>
        <taxon>Nitrososphaerota</taxon>
        <taxon>Candidatus Cenarchaeales</taxon>
        <taxon>Candidatus Cenarchaeaceae</taxon>
        <taxon>Candidatus Cenarchaeum</taxon>
    </lineage>
</organism>
<dbReference type="Proteomes" id="UP000000758">
    <property type="component" value="Chromosome"/>
</dbReference>
<protein>
    <submittedName>
        <fullName evidence="2">Zn-ribbon RNA-binding protein</fullName>
    </submittedName>
</protein>
<dbReference type="KEGG" id="csy:CENSYa_0525"/>
<dbReference type="PANTHER" id="PTHR40733:SF1">
    <property type="entry name" value="SMALL ZINC FINGER PROTEIN HVO-2753-LIKE ZINC-BINDING POCKET DOMAIN-CONTAINING PROTEIN"/>
    <property type="match status" value="1"/>
</dbReference>
<reference evidence="2 3" key="1">
    <citation type="journal article" date="2006" name="Proc. Natl. Acad. Sci. U.S.A.">
        <title>Genomic analysis of the uncultivated marine crenarchaeote Cenarchaeum symbiosum.</title>
        <authorList>
            <person name="Hallam S.J."/>
            <person name="Konstantinidis K.T."/>
            <person name="Putnam N."/>
            <person name="Schleper C."/>
            <person name="Watanabe Y."/>
            <person name="Sugahara J."/>
            <person name="Preston C."/>
            <person name="de la Torre J."/>
            <person name="Richardson P.M."/>
            <person name="DeLong E.F."/>
        </authorList>
    </citation>
    <scope>NUCLEOTIDE SEQUENCE [LARGE SCALE GENOMIC DNA]</scope>
    <source>
        <strain evidence="3">A</strain>
    </source>
</reference>
<keyword evidence="3" id="KW-1185">Reference proteome</keyword>
<name>A0RUZ1_CENSY</name>
<feature type="domain" description="Small zinc finger protein HVO-2753-like zinc-binding pocket" evidence="1">
    <location>
        <begin position="30"/>
        <end position="74"/>
    </location>
</feature>
<dbReference type="EnsemblBacteria" id="ABK77158">
    <property type="protein sequence ID" value="ABK77158"/>
    <property type="gene ID" value="CENSYa_0525"/>
</dbReference>
<gene>
    <name evidence="2" type="ordered locus">CENSYa_0525</name>
</gene>
<dbReference type="InterPro" id="IPR044720">
    <property type="entry name" value="HVO_2753-like"/>
</dbReference>
<sequence>MECEGADQARYKCAPPRPTAMSSSITLPVCSCCKRHIMPNDMCVKFDCPSCAGELVWRCESCREAARGYECSKCHFAGP</sequence>
<dbReference type="Pfam" id="PF07754">
    <property type="entry name" value="HVO_2753_ZBP"/>
    <property type="match status" value="1"/>
</dbReference>
<evidence type="ECO:0000313" key="3">
    <source>
        <dbReference type="Proteomes" id="UP000000758"/>
    </source>
</evidence>
<dbReference type="HOGENOM" id="CLU_196471_1_0_2"/>